<name>E3E628_PAEPS</name>
<protein>
    <submittedName>
        <fullName evidence="1">Uncharacterized protein</fullName>
    </submittedName>
</protein>
<proteinExistence type="predicted"/>
<dbReference type="PATRIC" id="fig|886882.15.peg.2737"/>
<dbReference type="AlphaFoldDB" id="E3E628"/>
<gene>
    <name evidence="1" type="ORF">PPSC2_12855</name>
</gene>
<accession>E3E628</accession>
<evidence type="ECO:0000313" key="2">
    <source>
        <dbReference type="Proteomes" id="UP000006868"/>
    </source>
</evidence>
<dbReference type="Gene3D" id="3.40.50.2000">
    <property type="entry name" value="Glycogen Phosphorylase B"/>
    <property type="match status" value="1"/>
</dbReference>
<reference evidence="1 2" key="1">
    <citation type="journal article" date="2011" name="J. Bacteriol.">
        <title>Complete genome sequence of Paenibacillus polymyxa SC2, a strain of plant growth-promoting Rhizobacterium with broad-spectrum antimicrobial activity.</title>
        <authorList>
            <person name="Ma M."/>
            <person name="Wang C."/>
            <person name="Ding Y."/>
            <person name="Li L."/>
            <person name="Shen D."/>
            <person name="Jiang X."/>
            <person name="Guan D."/>
            <person name="Cao F."/>
            <person name="Chen H."/>
            <person name="Feng R."/>
            <person name="Wang X."/>
            <person name="Ge Y."/>
            <person name="Yao L."/>
            <person name="Bing X."/>
            <person name="Yang X."/>
            <person name="Li J."/>
            <person name="Du B."/>
        </authorList>
    </citation>
    <scope>NUCLEOTIDE SEQUENCE [LARGE SCALE GENOMIC DNA]</scope>
    <source>
        <strain evidence="1 2">SC2</strain>
    </source>
</reference>
<sequence length="69" mass="7612">MTSISFVLRHLGTRIKPIIAGQVANMGADIKLQMESLTTNQLREAADHVLSFPSFKEAVAQKSIPYLNI</sequence>
<organism evidence="1 2">
    <name type="scientific">Paenibacillus polymyxa (strain SC2)</name>
    <name type="common">Bacillus polymyxa</name>
    <dbReference type="NCBI Taxonomy" id="886882"/>
    <lineage>
        <taxon>Bacteria</taxon>
        <taxon>Bacillati</taxon>
        <taxon>Bacillota</taxon>
        <taxon>Bacilli</taxon>
        <taxon>Bacillales</taxon>
        <taxon>Paenibacillaceae</taxon>
        <taxon>Paenibacillus</taxon>
    </lineage>
</organism>
<evidence type="ECO:0000313" key="1">
    <source>
        <dbReference type="EMBL" id="ADO56713.2"/>
    </source>
</evidence>
<dbReference type="EMBL" id="CP002213">
    <property type="protein sequence ID" value="ADO56713.2"/>
    <property type="molecule type" value="Genomic_DNA"/>
</dbReference>
<dbReference type="Proteomes" id="UP000006868">
    <property type="component" value="Chromosome"/>
</dbReference>
<dbReference type="HOGENOM" id="CLU_2772045_0_0_9"/>
<dbReference type="KEGG" id="ppm:PPSC2_12855"/>